<dbReference type="InterPro" id="IPR006153">
    <property type="entry name" value="Cation/H_exchanger_TM"/>
</dbReference>
<dbReference type="Gene3D" id="1.20.1530.20">
    <property type="match status" value="1"/>
</dbReference>
<feature type="transmembrane region" description="Helical" evidence="5">
    <location>
        <begin position="296"/>
        <end position="315"/>
    </location>
</feature>
<keyword evidence="3 5" id="KW-1133">Transmembrane helix</keyword>
<keyword evidence="4 5" id="KW-0472">Membrane</keyword>
<keyword evidence="8" id="KW-1185">Reference proteome</keyword>
<dbReference type="PANTHER" id="PTHR43021">
    <property type="entry name" value="NA(+)/H(+) ANTIPORTER-RELATED"/>
    <property type="match status" value="1"/>
</dbReference>
<comment type="subcellular location">
    <subcellularLocation>
        <location evidence="1">Membrane</location>
        <topology evidence="1">Multi-pass membrane protein</topology>
    </subcellularLocation>
</comment>
<accession>A0ABV5JAF9</accession>
<evidence type="ECO:0000256" key="3">
    <source>
        <dbReference type="ARBA" id="ARBA00022989"/>
    </source>
</evidence>
<feature type="transmembrane region" description="Helical" evidence="5">
    <location>
        <begin position="222"/>
        <end position="252"/>
    </location>
</feature>
<dbReference type="EMBL" id="JBHMEA010000007">
    <property type="protein sequence ID" value="MFB9230428.1"/>
    <property type="molecule type" value="Genomic_DNA"/>
</dbReference>
<dbReference type="PANTHER" id="PTHR43021:SF2">
    <property type="entry name" value="CATION_H+ EXCHANGER DOMAIN-CONTAINING PROTEIN"/>
    <property type="match status" value="1"/>
</dbReference>
<feature type="transmembrane region" description="Helical" evidence="5">
    <location>
        <begin position="357"/>
        <end position="380"/>
    </location>
</feature>
<feature type="transmembrane region" description="Helical" evidence="5">
    <location>
        <begin position="191"/>
        <end position="210"/>
    </location>
</feature>
<evidence type="ECO:0000313" key="7">
    <source>
        <dbReference type="EMBL" id="MFB9230428.1"/>
    </source>
</evidence>
<evidence type="ECO:0000256" key="2">
    <source>
        <dbReference type="ARBA" id="ARBA00022692"/>
    </source>
</evidence>
<dbReference type="InterPro" id="IPR038770">
    <property type="entry name" value="Na+/solute_symporter_sf"/>
</dbReference>
<feature type="transmembrane region" description="Helical" evidence="5">
    <location>
        <begin position="89"/>
        <end position="111"/>
    </location>
</feature>
<evidence type="ECO:0000256" key="5">
    <source>
        <dbReference type="SAM" id="Phobius"/>
    </source>
</evidence>
<sequence length="397" mass="41732">MDLAVILISLGTLFVAGLAADQVGHQTRLPRVTLLLGCGIIAGGAGFDVIPTEVEAWYEFLSIVALTMVAFLLGGSLTTKNLRKHGKPIVAISVSIVLATLAIVSVGLWLLGMDIKIALLLGAIATATDPAATQDVIRQSGAKGAFPKTLKGIVAIDDAWGLIAFSLIVVVVHQLNGSGDAEILSGVARELGGSILLGAVIGFPAAYLTGRLTGGEPLQIEALALVFLTAGFSIWLELSYLISGMTVGVIIVNRARHHKRAFHEIEHIQWPFMILFFILAGASLEPAILIKIGWIGVAYVVFRCVSRIVGGWFGAQVAGVPKSERPWYGAALMPQAGVAVGMALVASKQFPDWAETIMALTIGTTVFFEVLGPAATSFAIGRVNTARGQDLKDSEAT</sequence>
<organism evidence="7 8">
    <name type="scientific">Pseudohalocynthiibacter aestuariivivens</name>
    <dbReference type="NCBI Taxonomy" id="1591409"/>
    <lineage>
        <taxon>Bacteria</taxon>
        <taxon>Pseudomonadati</taxon>
        <taxon>Pseudomonadota</taxon>
        <taxon>Alphaproteobacteria</taxon>
        <taxon>Rhodobacterales</taxon>
        <taxon>Paracoccaceae</taxon>
        <taxon>Pseudohalocynthiibacter</taxon>
    </lineage>
</organism>
<dbReference type="Pfam" id="PF00999">
    <property type="entry name" value="Na_H_Exchanger"/>
    <property type="match status" value="1"/>
</dbReference>
<proteinExistence type="predicted"/>
<dbReference type="Proteomes" id="UP001589683">
    <property type="component" value="Unassembled WGS sequence"/>
</dbReference>
<feature type="domain" description="Cation/H+ exchanger transmembrane" evidence="6">
    <location>
        <begin position="13"/>
        <end position="371"/>
    </location>
</feature>
<protein>
    <submittedName>
        <fullName evidence="7">Cation:proton antiporter</fullName>
    </submittedName>
</protein>
<gene>
    <name evidence="7" type="ORF">ACFFUT_01350</name>
</gene>
<reference evidence="7 8" key="1">
    <citation type="submission" date="2024-09" db="EMBL/GenBank/DDBJ databases">
        <authorList>
            <person name="Sun Q."/>
            <person name="Mori K."/>
        </authorList>
    </citation>
    <scope>NUCLEOTIDE SEQUENCE [LARGE SCALE GENOMIC DNA]</scope>
    <source>
        <strain evidence="7 8">CECT 8726</strain>
    </source>
</reference>
<evidence type="ECO:0000256" key="4">
    <source>
        <dbReference type="ARBA" id="ARBA00023136"/>
    </source>
</evidence>
<feature type="transmembrane region" description="Helical" evidence="5">
    <location>
        <begin position="159"/>
        <end position="179"/>
    </location>
</feature>
<dbReference type="RefSeq" id="WP_213887668.1">
    <property type="nucleotide sequence ID" value="NZ_JAGFNU010000001.1"/>
</dbReference>
<feature type="transmembrane region" description="Helical" evidence="5">
    <location>
        <begin position="56"/>
        <end position="77"/>
    </location>
</feature>
<evidence type="ECO:0000256" key="1">
    <source>
        <dbReference type="ARBA" id="ARBA00004141"/>
    </source>
</evidence>
<feature type="transmembrane region" description="Helical" evidence="5">
    <location>
        <begin position="327"/>
        <end position="345"/>
    </location>
</feature>
<name>A0ABV5JAF9_9RHOB</name>
<keyword evidence="2 5" id="KW-0812">Transmembrane</keyword>
<comment type="caution">
    <text evidence="7">The sequence shown here is derived from an EMBL/GenBank/DDBJ whole genome shotgun (WGS) entry which is preliminary data.</text>
</comment>
<evidence type="ECO:0000259" key="6">
    <source>
        <dbReference type="Pfam" id="PF00999"/>
    </source>
</evidence>
<evidence type="ECO:0000313" key="8">
    <source>
        <dbReference type="Proteomes" id="UP001589683"/>
    </source>
</evidence>